<proteinExistence type="predicted"/>
<dbReference type="RefSeq" id="WP_030448445.1">
    <property type="nucleotide sequence ID" value="NZ_AP023354.1"/>
</dbReference>
<dbReference type="InterPro" id="IPR038261">
    <property type="entry name" value="GPP34-like_sf"/>
</dbReference>
<evidence type="ECO:0000256" key="3">
    <source>
        <dbReference type="ARBA" id="ARBA00023121"/>
    </source>
</evidence>
<evidence type="ECO:0000256" key="2">
    <source>
        <dbReference type="ARBA" id="ARBA00023034"/>
    </source>
</evidence>
<keyword evidence="4" id="KW-0472">Membrane</keyword>
<keyword evidence="6" id="KW-1185">Reference proteome</keyword>
<evidence type="ECO:0000313" key="5">
    <source>
        <dbReference type="EMBL" id="BCJ28872.1"/>
    </source>
</evidence>
<gene>
    <name evidence="5" type="ORF">Asera_29800</name>
</gene>
<dbReference type="Gene3D" id="1.10.3630.10">
    <property type="entry name" value="yeast vps74-n-term truncation variant domain like"/>
    <property type="match status" value="1"/>
</dbReference>
<dbReference type="KEGG" id="aser:Asera_29800"/>
<dbReference type="AlphaFoldDB" id="A0A810L2K6"/>
<dbReference type="InterPro" id="IPR008628">
    <property type="entry name" value="GPP34-like"/>
</dbReference>
<dbReference type="EMBL" id="AP023354">
    <property type="protein sequence ID" value="BCJ28872.1"/>
    <property type="molecule type" value="Genomic_DNA"/>
</dbReference>
<comment type="subcellular location">
    <subcellularLocation>
        <location evidence="1">Golgi apparatus membrane</location>
        <topology evidence="1">Peripheral membrane protein</topology>
        <orientation evidence="1">Cytoplasmic side</orientation>
    </subcellularLocation>
</comment>
<evidence type="ECO:0008006" key="7">
    <source>
        <dbReference type="Google" id="ProtNLM"/>
    </source>
</evidence>
<protein>
    <recommendedName>
        <fullName evidence="7">Golgi phosphoprotein 3 GPP34</fullName>
    </recommendedName>
</protein>
<evidence type="ECO:0000256" key="1">
    <source>
        <dbReference type="ARBA" id="ARBA00004255"/>
    </source>
</evidence>
<keyword evidence="2" id="KW-0333">Golgi apparatus</keyword>
<organism evidence="5 6">
    <name type="scientific">Actinocatenispora sera</name>
    <dbReference type="NCBI Taxonomy" id="390989"/>
    <lineage>
        <taxon>Bacteria</taxon>
        <taxon>Bacillati</taxon>
        <taxon>Actinomycetota</taxon>
        <taxon>Actinomycetes</taxon>
        <taxon>Micromonosporales</taxon>
        <taxon>Micromonosporaceae</taxon>
        <taxon>Actinocatenispora</taxon>
    </lineage>
</organism>
<reference evidence="5" key="1">
    <citation type="submission" date="2020-08" db="EMBL/GenBank/DDBJ databases">
        <title>Whole genome shotgun sequence of Actinocatenispora sera NBRC 101916.</title>
        <authorList>
            <person name="Komaki H."/>
            <person name="Tamura T."/>
        </authorList>
    </citation>
    <scope>NUCLEOTIDE SEQUENCE</scope>
    <source>
        <strain evidence="5">NBRC 101916</strain>
    </source>
</reference>
<evidence type="ECO:0000256" key="4">
    <source>
        <dbReference type="ARBA" id="ARBA00023136"/>
    </source>
</evidence>
<name>A0A810L2K6_9ACTN</name>
<dbReference type="Pfam" id="PF05719">
    <property type="entry name" value="GPP34"/>
    <property type="match status" value="1"/>
</dbReference>
<dbReference type="GO" id="GO:0012505">
    <property type="term" value="C:endomembrane system"/>
    <property type="evidence" value="ECO:0007669"/>
    <property type="project" value="UniProtKB-ARBA"/>
</dbReference>
<keyword evidence="3" id="KW-0446">Lipid-binding</keyword>
<accession>A0A810L2K6</accession>
<dbReference type="GO" id="GO:0005737">
    <property type="term" value="C:cytoplasm"/>
    <property type="evidence" value="ECO:0007669"/>
    <property type="project" value="UniProtKB-ARBA"/>
</dbReference>
<dbReference type="OrthoDB" id="4717569at2"/>
<sequence length="213" mass="22810">MSLPDELPERVYLLAVDRGKRRLVARDRIGYALRGAALAQLLLAGALRDDSGRVELVGRGDAGGLAGLLRDEIAADARPRRWRHWVRAGARRARTEVRDRLVAARNITVTKDRALGLFSVERIDVTDVLPFQRYGSTIRGVAGGSALTSRVDPSDAAAVAIAVAAEIGTVLNGGDRRRNTARIEALGAEIAPVVTAIRQCVRSDRAARSSASG</sequence>
<dbReference type="GO" id="GO:0070273">
    <property type="term" value="F:phosphatidylinositol-4-phosphate binding"/>
    <property type="evidence" value="ECO:0007669"/>
    <property type="project" value="InterPro"/>
</dbReference>
<dbReference type="Proteomes" id="UP000680750">
    <property type="component" value="Chromosome"/>
</dbReference>
<evidence type="ECO:0000313" key="6">
    <source>
        <dbReference type="Proteomes" id="UP000680750"/>
    </source>
</evidence>